<dbReference type="OrthoDB" id="25503at2759"/>
<keyword evidence="8" id="KW-1185">Reference proteome</keyword>
<dbReference type="EMBL" id="LASV01000441">
    <property type="protein sequence ID" value="KKA18566.1"/>
    <property type="molecule type" value="Genomic_DNA"/>
</dbReference>
<feature type="region of interest" description="Disordered" evidence="4">
    <location>
        <begin position="1"/>
        <end position="44"/>
    </location>
</feature>
<comment type="caution">
    <text evidence="7">The sequence shown here is derived from an EMBL/GenBank/DDBJ whole genome shotgun (WGS) entry which is preliminary data.</text>
</comment>
<dbReference type="GeneID" id="25319744"/>
<evidence type="ECO:0000256" key="1">
    <source>
        <dbReference type="ARBA" id="ARBA00002343"/>
    </source>
</evidence>
<dbReference type="SMART" id="SM00449">
    <property type="entry name" value="SPRY"/>
    <property type="match status" value="1"/>
</dbReference>
<evidence type="ECO:0000259" key="5">
    <source>
        <dbReference type="PROSITE" id="PS50188"/>
    </source>
</evidence>
<sequence>MTNAPFPSGSGGAPPAPASSSYLPGPSISSVPRRSSYASVVSGAASASAPQRSGAFAHLLNSNTVHHAASGAAAAAATITATTTPTTSSSSSSSSSYPPQYASDGPGSRSYTSFPATDAEMQMNHGAGSAGWRSSGGSLPAYSRQFANIPDYAANYLPAGLATSASSSLDRSFFVPSYLRNSRYVARLEAAHRSKLAAAQREATAAANPSAPLSASSSHVNLHRMAPSHRGMTYDIVEKEVSSDEDKLTPLPSRWNESDKYSGLDLLNDGLEVRYMGPPNKHDHEAAAVRADHPMPRQCGIYYFEVTILSKSKEGMIGVGFSSTKASVERLPGWEQESWAYHGDDGKSFFGENQGQGRPYGPTFTVNDTIGCGVNFSTGCAFFTKNGVFLGNAFRELRDVKLYPSVGMKKQPNVHKEKAAILSEVSLTSAANLQPPLDETALVQELVAQFLAHDGYVETARAFAEEVKQENSSLQNGRRPLNQYEAEEDLDATNRQKIRSAILDGDIDKALKYTNAYYPNVLKDNPRIHFKLRCRKFLEMMRRCNELSNASSKRAKTSNGAVHDGNEVFEQEMDVDDQMQDGYSDADGMDTEEPDSTAKFHELLTEAVQYGQQLRMDYPSDESGGDKELLNDIFSLVAYSDPKSSVHGHYLDPAGRVAVAEELNSAILVSLGKSSSAALERLYQQTEALVNEISEDGGAGAFINVRNDFLL</sequence>
<organism evidence="7 8">
    <name type="scientific">Rasamsonia emersonii (strain ATCC 16479 / CBS 393.64 / IMI 116815)</name>
    <dbReference type="NCBI Taxonomy" id="1408163"/>
    <lineage>
        <taxon>Eukaryota</taxon>
        <taxon>Fungi</taxon>
        <taxon>Dikarya</taxon>
        <taxon>Ascomycota</taxon>
        <taxon>Pezizomycotina</taxon>
        <taxon>Eurotiomycetes</taxon>
        <taxon>Eurotiomycetidae</taxon>
        <taxon>Eurotiales</taxon>
        <taxon>Trichocomaceae</taxon>
        <taxon>Rasamsonia</taxon>
    </lineage>
</organism>
<dbReference type="InterPro" id="IPR035782">
    <property type="entry name" value="SPRY_RanBP9/10"/>
</dbReference>
<dbReference type="PROSITE" id="PS50188">
    <property type="entry name" value="B302_SPRY"/>
    <property type="match status" value="1"/>
</dbReference>
<dbReference type="SUPFAM" id="SSF49899">
    <property type="entry name" value="Concanavalin A-like lectins/glucanases"/>
    <property type="match status" value="1"/>
</dbReference>
<dbReference type="Gene3D" id="2.60.120.920">
    <property type="match status" value="1"/>
</dbReference>
<protein>
    <recommendedName>
        <fullName evidence="3">Protein FYV10</fullName>
    </recommendedName>
    <alternativeName>
        <fullName evidence="2">Protein fyv10</fullName>
    </alternativeName>
</protein>
<feature type="compositionally biased region" description="Low complexity" evidence="4">
    <location>
        <begin position="201"/>
        <end position="218"/>
    </location>
</feature>
<dbReference type="CDD" id="cd12909">
    <property type="entry name" value="SPRY_RanBP9_10"/>
    <property type="match status" value="1"/>
</dbReference>
<proteinExistence type="predicted"/>
<evidence type="ECO:0000256" key="4">
    <source>
        <dbReference type="SAM" id="MobiDB-lite"/>
    </source>
</evidence>
<dbReference type="InterPro" id="IPR013320">
    <property type="entry name" value="ConA-like_dom_sf"/>
</dbReference>
<dbReference type="SMART" id="SM00667">
    <property type="entry name" value="LisH"/>
    <property type="match status" value="1"/>
</dbReference>
<dbReference type="Proteomes" id="UP000053958">
    <property type="component" value="Unassembled WGS sequence"/>
</dbReference>
<dbReference type="AlphaFoldDB" id="A0A0F4YL20"/>
<name>A0A0F4YL20_RASE3</name>
<evidence type="ECO:0000313" key="7">
    <source>
        <dbReference type="EMBL" id="KKA18566.1"/>
    </source>
</evidence>
<dbReference type="InterPro" id="IPR013144">
    <property type="entry name" value="CRA_dom"/>
</dbReference>
<evidence type="ECO:0000313" key="8">
    <source>
        <dbReference type="Proteomes" id="UP000053958"/>
    </source>
</evidence>
<dbReference type="InterPro" id="IPR001870">
    <property type="entry name" value="B30.2/SPRY"/>
</dbReference>
<dbReference type="InterPro" id="IPR024964">
    <property type="entry name" value="CTLH/CRA"/>
</dbReference>
<evidence type="ECO:0000259" key="6">
    <source>
        <dbReference type="PROSITE" id="PS50897"/>
    </source>
</evidence>
<dbReference type="InterPro" id="IPR043136">
    <property type="entry name" value="B30.2/SPRY_sf"/>
</dbReference>
<comment type="function">
    <text evidence="1">Involved in the proteasome-dependent degradation of fructose-1,6-bisphosphatase.</text>
</comment>
<feature type="compositionally biased region" description="Low complexity" evidence="4">
    <location>
        <begin position="18"/>
        <end position="44"/>
    </location>
</feature>
<dbReference type="InterPro" id="IPR006594">
    <property type="entry name" value="LisH"/>
</dbReference>
<evidence type="ECO:0000256" key="2">
    <source>
        <dbReference type="ARBA" id="ARBA00017917"/>
    </source>
</evidence>
<feature type="compositionally biased region" description="Low complexity" evidence="4">
    <location>
        <begin position="83"/>
        <end position="96"/>
    </location>
</feature>
<evidence type="ECO:0000256" key="3">
    <source>
        <dbReference type="ARBA" id="ARBA00018741"/>
    </source>
</evidence>
<dbReference type="RefSeq" id="XP_013325178.1">
    <property type="nucleotide sequence ID" value="XM_013469724.1"/>
</dbReference>
<dbReference type="Pfam" id="PF00622">
    <property type="entry name" value="SPRY"/>
    <property type="match status" value="1"/>
</dbReference>
<dbReference type="PROSITE" id="PS50896">
    <property type="entry name" value="LISH"/>
    <property type="match status" value="1"/>
</dbReference>
<feature type="region of interest" description="Disordered" evidence="4">
    <location>
        <begin position="83"/>
        <end position="114"/>
    </location>
</feature>
<feature type="domain" description="B30.2/SPRY" evidence="5">
    <location>
        <begin position="233"/>
        <end position="427"/>
    </location>
</feature>
<dbReference type="InterPro" id="IPR006595">
    <property type="entry name" value="CTLH_C"/>
</dbReference>
<gene>
    <name evidence="7" type="ORF">T310_7472</name>
</gene>
<dbReference type="SMART" id="SM00668">
    <property type="entry name" value="CTLH"/>
    <property type="match status" value="1"/>
</dbReference>
<feature type="domain" description="CTLH" evidence="6">
    <location>
        <begin position="491"/>
        <end position="548"/>
    </location>
</feature>
<dbReference type="InterPro" id="IPR003877">
    <property type="entry name" value="SPRY_dom"/>
</dbReference>
<reference evidence="7 8" key="1">
    <citation type="submission" date="2015-04" db="EMBL/GenBank/DDBJ databases">
        <authorList>
            <person name="Heijne W.H."/>
            <person name="Fedorova N.D."/>
            <person name="Nierman W.C."/>
            <person name="Vollebregt A.W."/>
            <person name="Zhao Z."/>
            <person name="Wu L."/>
            <person name="Kumar M."/>
            <person name="Stam H."/>
            <person name="van den Berg M.A."/>
            <person name="Pel H.J."/>
        </authorList>
    </citation>
    <scope>NUCLEOTIDE SEQUENCE [LARGE SCALE GENOMIC DNA]</scope>
    <source>
        <strain evidence="7 8">CBS 393.64</strain>
    </source>
</reference>
<dbReference type="PROSITE" id="PS50897">
    <property type="entry name" value="CTLH"/>
    <property type="match status" value="1"/>
</dbReference>
<accession>A0A0F4YL20</accession>
<dbReference type="STRING" id="1408163.A0A0F4YL20"/>
<dbReference type="PANTHER" id="PTHR12864">
    <property type="entry name" value="RAN BINDING PROTEIN 9-RELATED"/>
    <property type="match status" value="1"/>
</dbReference>
<dbReference type="Pfam" id="PF10607">
    <property type="entry name" value="CTLH"/>
    <property type="match status" value="1"/>
</dbReference>
<feature type="region of interest" description="Disordered" evidence="4">
    <location>
        <begin position="201"/>
        <end position="220"/>
    </location>
</feature>
<dbReference type="SMART" id="SM00757">
    <property type="entry name" value="CRA"/>
    <property type="match status" value="1"/>
</dbReference>
<dbReference type="InterPro" id="IPR050618">
    <property type="entry name" value="Ubq-SigPath_Reg"/>
</dbReference>